<evidence type="ECO:0000313" key="1">
    <source>
        <dbReference type="EMBL" id="CAJ2650771.1"/>
    </source>
</evidence>
<proteinExistence type="predicted"/>
<gene>
    <name evidence="1" type="ORF">MILVUS5_LOCUS18527</name>
</gene>
<comment type="caution">
    <text evidence="1">The sequence shown here is derived from an EMBL/GenBank/DDBJ whole genome shotgun (WGS) entry which is preliminary data.</text>
</comment>
<sequence length="497" mass="53837">MGRVVVGVTVTVAVAACAVAAVIVGRRVKSRRKWKKVANVLKELEDGCDTSVGRLRQVVDAMAVEMHAGLASEGGSKLKMLLTYVDNLPNGTEKGPYYALHLGGTNFRVTRVHLSGQPSPVLEHEVERQPIPPHLMTSTSEDLFDFIASSLKEFIANEGDGSNTSQDRRELGFTFSFPVKQMSVSSGILIKWTKGFSIVDMVGKDVAACLQEAFARKGLDVHVAALVNDTVGTLAVGHYHDPDTVAAIVIGTGTNACYLERIDAIIKCQGLLTTSGRMVVNMEWGNFWSSHLPRTVYDIELDAESPNPNDQGFEKMISGMYLGDIVRRVILRMSLESEMFGPISSKLSTPFVLRTPLMAAMHEDDSPDLIEVAKILNDTFEILDLPLKARKTVVKVCDVVTRRAARLAAAGIVGILKKIGRDGSGGITGGRSRSDIKMKRTVVAIEGGLYSSYTLFREYLHEALNEILGEDIAKHVTLNVTEDGSGIGAALLAASYS</sequence>
<dbReference type="Proteomes" id="UP001177021">
    <property type="component" value="Unassembled WGS sequence"/>
</dbReference>
<dbReference type="EMBL" id="CASHSV030000109">
    <property type="protein sequence ID" value="CAJ2650771.1"/>
    <property type="molecule type" value="Genomic_DNA"/>
</dbReference>
<organism evidence="1 2">
    <name type="scientific">Trifolium pratense</name>
    <name type="common">Red clover</name>
    <dbReference type="NCBI Taxonomy" id="57577"/>
    <lineage>
        <taxon>Eukaryota</taxon>
        <taxon>Viridiplantae</taxon>
        <taxon>Streptophyta</taxon>
        <taxon>Embryophyta</taxon>
        <taxon>Tracheophyta</taxon>
        <taxon>Spermatophyta</taxon>
        <taxon>Magnoliopsida</taxon>
        <taxon>eudicotyledons</taxon>
        <taxon>Gunneridae</taxon>
        <taxon>Pentapetalae</taxon>
        <taxon>rosids</taxon>
        <taxon>fabids</taxon>
        <taxon>Fabales</taxon>
        <taxon>Fabaceae</taxon>
        <taxon>Papilionoideae</taxon>
        <taxon>50 kb inversion clade</taxon>
        <taxon>NPAAA clade</taxon>
        <taxon>Hologalegina</taxon>
        <taxon>IRL clade</taxon>
        <taxon>Trifolieae</taxon>
        <taxon>Trifolium</taxon>
    </lineage>
</organism>
<keyword evidence="2" id="KW-1185">Reference proteome</keyword>
<evidence type="ECO:0000313" key="2">
    <source>
        <dbReference type="Proteomes" id="UP001177021"/>
    </source>
</evidence>
<accession>A0ACB0K0S4</accession>
<protein>
    <submittedName>
        <fullName evidence="1">Uncharacterized protein</fullName>
    </submittedName>
</protein>
<name>A0ACB0K0S4_TRIPR</name>
<reference evidence="1" key="1">
    <citation type="submission" date="2023-10" db="EMBL/GenBank/DDBJ databases">
        <authorList>
            <person name="Rodriguez Cubillos JULIANA M."/>
            <person name="De Vega J."/>
        </authorList>
    </citation>
    <scope>NUCLEOTIDE SEQUENCE</scope>
</reference>